<proteinExistence type="predicted"/>
<dbReference type="GO" id="GO:0008168">
    <property type="term" value="F:methyltransferase activity"/>
    <property type="evidence" value="ECO:0007669"/>
    <property type="project" value="UniProtKB-KW"/>
</dbReference>
<dbReference type="PANTHER" id="PTHR43464">
    <property type="entry name" value="METHYLTRANSFERASE"/>
    <property type="match status" value="1"/>
</dbReference>
<dbReference type="AlphaFoldDB" id="A0A1D7UBP4"/>
<dbReference type="Gene3D" id="3.40.50.150">
    <property type="entry name" value="Vaccinia Virus protein VP39"/>
    <property type="match status" value="1"/>
</dbReference>
<dbReference type="Proteomes" id="UP000094969">
    <property type="component" value="Chromosome"/>
</dbReference>
<dbReference type="PANTHER" id="PTHR43464:SF94">
    <property type="entry name" value="MALONYL-[ACYL-CARRIER PROTEIN] O-METHYLTRANSFERASE"/>
    <property type="match status" value="1"/>
</dbReference>
<keyword evidence="1" id="KW-0808">Transferase</keyword>
<sequence length="199" mass="21636">MPGRDAATLDFYGAEAGTYAGRTRKVIHDRLDAFAAALPVGGSVLELGCGGGQDSEGLLARGFAVTPTDGSPELASQAARRLRRPVKVLLFEDLEESNAFDGVWANACLLHVPRQALPAVIDKVQAALKPGGVFYASFKAGTVDGRDRFGRYYNYPSPDWLRGAYDADRWRKLDIDEDMGGGYDGEPTRWLHVLAFKMP</sequence>
<evidence type="ECO:0000313" key="2">
    <source>
        <dbReference type="Proteomes" id="UP000094969"/>
    </source>
</evidence>
<dbReference type="SUPFAM" id="SSF53335">
    <property type="entry name" value="S-adenosyl-L-methionine-dependent methyltransferases"/>
    <property type="match status" value="1"/>
</dbReference>
<evidence type="ECO:0000313" key="1">
    <source>
        <dbReference type="EMBL" id="AOO84803.1"/>
    </source>
</evidence>
<reference evidence="1 2" key="1">
    <citation type="journal article" date="2015" name="Antonie Van Leeuwenhoek">
        <title>Bosea vaviloviae sp. nov., a new species of slow-growing rhizobia isolated from nodules of the relict species Vavilovia formosa (Stev.) Fed.</title>
        <authorList>
            <person name="Safronova V.I."/>
            <person name="Kuznetsova I.G."/>
            <person name="Sazanova A.L."/>
            <person name="Kimeklis A.K."/>
            <person name="Belimov A.A."/>
            <person name="Andronov E.E."/>
            <person name="Pinaev A.G."/>
            <person name="Chizhevskaya E.P."/>
            <person name="Pukhaev A.R."/>
            <person name="Popov K.P."/>
            <person name="Willems A."/>
            <person name="Tikhonovich I.A."/>
        </authorList>
    </citation>
    <scope>NUCLEOTIDE SEQUENCE [LARGE SCALE GENOMIC DNA]</scope>
    <source>
        <strain evidence="1 2">Vaf18</strain>
    </source>
</reference>
<dbReference type="STRING" id="1526658.BHK69_26445"/>
<dbReference type="EMBL" id="CP017147">
    <property type="protein sequence ID" value="AOO84803.1"/>
    <property type="molecule type" value="Genomic_DNA"/>
</dbReference>
<dbReference type="OrthoDB" id="9804312at2"/>
<dbReference type="Pfam" id="PF13489">
    <property type="entry name" value="Methyltransf_23"/>
    <property type="match status" value="1"/>
</dbReference>
<accession>A0A1D7UBP4</accession>
<keyword evidence="2" id="KW-1185">Reference proteome</keyword>
<name>A0A1D7UBP4_9HYPH</name>
<organism evidence="1 2">
    <name type="scientific">Bosea vaviloviae</name>
    <dbReference type="NCBI Taxonomy" id="1526658"/>
    <lineage>
        <taxon>Bacteria</taxon>
        <taxon>Pseudomonadati</taxon>
        <taxon>Pseudomonadota</taxon>
        <taxon>Alphaproteobacteria</taxon>
        <taxon>Hyphomicrobiales</taxon>
        <taxon>Boseaceae</taxon>
        <taxon>Bosea</taxon>
    </lineage>
</organism>
<protein>
    <submittedName>
        <fullName evidence="1">SAM-dependent methyltransferase</fullName>
    </submittedName>
</protein>
<dbReference type="KEGG" id="bvv:BHK69_26445"/>
<gene>
    <name evidence="1" type="ORF">BHK69_26445</name>
</gene>
<keyword evidence="1" id="KW-0489">Methyltransferase</keyword>
<dbReference type="CDD" id="cd02440">
    <property type="entry name" value="AdoMet_MTases"/>
    <property type="match status" value="1"/>
</dbReference>
<dbReference type="InterPro" id="IPR029063">
    <property type="entry name" value="SAM-dependent_MTases_sf"/>
</dbReference>
<dbReference type="GO" id="GO:0032259">
    <property type="term" value="P:methylation"/>
    <property type="evidence" value="ECO:0007669"/>
    <property type="project" value="UniProtKB-KW"/>
</dbReference>